<dbReference type="KEGG" id="bsa:Bacsa_3101"/>
<dbReference type="STRING" id="667015.Bacsa_3101"/>
<dbReference type="Gene3D" id="3.90.75.20">
    <property type="match status" value="1"/>
</dbReference>
<reference evidence="1 2" key="1">
    <citation type="journal article" date="2011" name="Stand. Genomic Sci.">
        <title>Complete genome sequence of Bacteroides salanitronis type strain (BL78).</title>
        <authorList>
            <person name="Gronow S."/>
            <person name="Held B."/>
            <person name="Lucas S."/>
            <person name="Lapidus A."/>
            <person name="Del Rio T.G."/>
            <person name="Nolan M."/>
            <person name="Tice H."/>
            <person name="Deshpande S."/>
            <person name="Cheng J.F."/>
            <person name="Pitluck S."/>
            <person name="Liolios K."/>
            <person name="Pagani I."/>
            <person name="Ivanova N."/>
            <person name="Mavromatis K."/>
            <person name="Pati A."/>
            <person name="Tapia R."/>
            <person name="Han C."/>
            <person name="Goodwin L."/>
            <person name="Chen A."/>
            <person name="Palaniappan K."/>
            <person name="Land M."/>
            <person name="Hauser L."/>
            <person name="Chang Y.J."/>
            <person name="Jeffries C.D."/>
            <person name="Brambilla E.M."/>
            <person name="Rohde M."/>
            <person name="Goker M."/>
            <person name="Detter J.C."/>
            <person name="Woyke T."/>
            <person name="Bristow J."/>
            <person name="Markowitz V."/>
            <person name="Hugenholtz P."/>
            <person name="Kyrpides N.C."/>
            <person name="Klenk H.P."/>
            <person name="Eisen J.A."/>
        </authorList>
    </citation>
    <scope>NUCLEOTIDE SEQUENCE [LARGE SCALE GENOMIC DNA]</scope>
    <source>
        <strain evidence="1 2">DSM 18170</strain>
    </source>
</reference>
<proteinExistence type="predicted"/>
<sequence>MRKYKAKPDKSIQGYWMRYSSKYNLWVNWNGDRVYREYNKSSLNRFLKINIRSDGSKFLNLKSPGIVELDELVADCYVPKPVDGKTYGLTHKDGNLGNCNASNLEWKEVKNYSLLSTIREALKGIWVKFDGTVWKEKSAKNRIPIVKDIGDSDTDRMVPIPEPYISYRVKNKYGGYDDKHISMDNLMDMAEFVNGDKSGMRNPGVLHKDGDYLNFSDDNLEWVEKDSPEYQEYMRKKKEDLERRTIELNPNHPNPLMKFGN</sequence>
<dbReference type="OrthoDB" id="1098010at2"/>
<dbReference type="AlphaFoldDB" id="F0R368"/>
<keyword evidence="2" id="KW-1185">Reference proteome</keyword>
<evidence type="ECO:0000313" key="1">
    <source>
        <dbReference type="EMBL" id="ADY37629.1"/>
    </source>
</evidence>
<gene>
    <name evidence="1" type="ordered locus">Bacsa_3101</name>
</gene>
<accession>F0R368</accession>
<organism evidence="1 2">
    <name type="scientific">Phocaeicola salanitronis (strain DSM 18170 / JCM 13657 / CCUG 60908 / BL78)</name>
    <name type="common">Bacteroides salanitronis</name>
    <dbReference type="NCBI Taxonomy" id="667015"/>
    <lineage>
        <taxon>Bacteria</taxon>
        <taxon>Pseudomonadati</taxon>
        <taxon>Bacteroidota</taxon>
        <taxon>Bacteroidia</taxon>
        <taxon>Bacteroidales</taxon>
        <taxon>Bacteroidaceae</taxon>
        <taxon>Phocaeicola</taxon>
    </lineage>
</organism>
<dbReference type="eggNOG" id="ENOG5030U0K">
    <property type="taxonomic scope" value="Bacteria"/>
</dbReference>
<dbReference type="HOGENOM" id="CLU_1076294_0_0_10"/>
<dbReference type="EMBL" id="CP002530">
    <property type="protein sequence ID" value="ADY37629.1"/>
    <property type="molecule type" value="Genomic_DNA"/>
</dbReference>
<dbReference type="Proteomes" id="UP000007486">
    <property type="component" value="Chromosome"/>
</dbReference>
<dbReference type="RefSeq" id="WP_013619001.1">
    <property type="nucleotide sequence ID" value="NC_015164.1"/>
</dbReference>
<protein>
    <submittedName>
        <fullName evidence="1">Uncharacterized protein</fullName>
    </submittedName>
</protein>
<name>F0R368_PHOSB</name>
<evidence type="ECO:0000313" key="2">
    <source>
        <dbReference type="Proteomes" id="UP000007486"/>
    </source>
</evidence>